<dbReference type="AlphaFoldDB" id="A0A501WA96"/>
<reference evidence="2 3" key="1">
    <citation type="submission" date="2019-06" db="EMBL/GenBank/DDBJ databases">
        <title>A novel bacterium of genus Pontibacter, isolated from marine sediment.</title>
        <authorList>
            <person name="Huang H."/>
            <person name="Mo K."/>
            <person name="Hu Y."/>
        </authorList>
    </citation>
    <scope>NUCLEOTIDE SEQUENCE [LARGE SCALE GENOMIC DNA]</scope>
    <source>
        <strain evidence="2 3">HB172049</strain>
    </source>
</reference>
<keyword evidence="1" id="KW-0812">Transmembrane</keyword>
<dbReference type="Proteomes" id="UP000316727">
    <property type="component" value="Unassembled WGS sequence"/>
</dbReference>
<name>A0A501WA96_9BACT</name>
<protein>
    <submittedName>
        <fullName evidence="2">Uncharacterized protein</fullName>
    </submittedName>
</protein>
<evidence type="ECO:0000313" key="3">
    <source>
        <dbReference type="Proteomes" id="UP000316727"/>
    </source>
</evidence>
<organism evidence="2 3">
    <name type="scientific">Pontibacter mangrovi</name>
    <dbReference type="NCBI Taxonomy" id="2589816"/>
    <lineage>
        <taxon>Bacteria</taxon>
        <taxon>Pseudomonadati</taxon>
        <taxon>Bacteroidota</taxon>
        <taxon>Cytophagia</taxon>
        <taxon>Cytophagales</taxon>
        <taxon>Hymenobacteraceae</taxon>
        <taxon>Pontibacter</taxon>
    </lineage>
</organism>
<accession>A0A501WA96</accession>
<gene>
    <name evidence="2" type="ORF">FJM65_04315</name>
</gene>
<evidence type="ECO:0000313" key="2">
    <source>
        <dbReference type="EMBL" id="TPE45270.1"/>
    </source>
</evidence>
<feature type="transmembrane region" description="Helical" evidence="1">
    <location>
        <begin position="47"/>
        <end position="65"/>
    </location>
</feature>
<keyword evidence="3" id="KW-1185">Reference proteome</keyword>
<comment type="caution">
    <text evidence="2">The sequence shown here is derived from an EMBL/GenBank/DDBJ whole genome shotgun (WGS) entry which is preliminary data.</text>
</comment>
<dbReference type="OrthoDB" id="894376at2"/>
<proteinExistence type="predicted"/>
<evidence type="ECO:0000256" key="1">
    <source>
        <dbReference type="SAM" id="Phobius"/>
    </source>
</evidence>
<feature type="transmembrane region" description="Helical" evidence="1">
    <location>
        <begin position="7"/>
        <end position="27"/>
    </location>
</feature>
<keyword evidence="1" id="KW-1133">Transmembrane helix</keyword>
<keyword evidence="1" id="KW-0472">Membrane</keyword>
<sequence length="73" mass="8036">MRIGTTQAALAPLFITYLLVKVVHHLAGFKYDLVEEGVLNAKFAIDLASWGVVYAVTYFLLSKLAPQKSAPVR</sequence>
<dbReference type="EMBL" id="VFRQ01000002">
    <property type="protein sequence ID" value="TPE45270.1"/>
    <property type="molecule type" value="Genomic_DNA"/>
</dbReference>